<reference evidence="3" key="2">
    <citation type="submission" date="2021-04" db="EMBL/GenBank/DDBJ databases">
        <authorList>
            <person name="Gilroy R."/>
        </authorList>
    </citation>
    <scope>NUCLEOTIDE SEQUENCE</scope>
    <source>
        <strain evidence="3">6627</strain>
    </source>
</reference>
<evidence type="ECO:0000256" key="1">
    <source>
        <dbReference type="SAM" id="Phobius"/>
    </source>
</evidence>
<gene>
    <name evidence="3" type="ORF">H9861_05545</name>
</gene>
<feature type="transmembrane region" description="Helical" evidence="1">
    <location>
        <begin position="193"/>
        <end position="214"/>
    </location>
</feature>
<keyword evidence="1" id="KW-0472">Membrane</keyword>
<feature type="domain" description="DZANK-type" evidence="2">
    <location>
        <begin position="5"/>
        <end position="56"/>
    </location>
</feature>
<dbReference type="InterPro" id="IPR025874">
    <property type="entry name" value="DZR"/>
</dbReference>
<sequence>MTYYCEKCGHKMDENEQVCAFCGAKQMRFSTDYETKKCKKCGKDIYVNANFCPYCGTDQAILDLHKDLQADDWKESDHDNQKNLTKQQRLEQSLLNTDLNDEDSLNQFVKQMNDAGIKVRVIKPEEKNETVHPGLIKSTKLIFKDMFKINKRMGVNDFWWGIAGIMLLTVLIASVIASAVMMMHFKPAKMLRICITIMAPFGLFFQIAMFTATWRRLHDMNMSGALMLLWLFPFFRLLLGFICMMGPRLDNNPYTFKVEDYQKNRNKFN</sequence>
<dbReference type="AlphaFoldDB" id="A0A9D2AAW3"/>
<proteinExistence type="predicted"/>
<dbReference type="InterPro" id="IPR008523">
    <property type="entry name" value="DUF805"/>
</dbReference>
<dbReference type="Proteomes" id="UP000823963">
    <property type="component" value="Unassembled WGS sequence"/>
</dbReference>
<comment type="caution">
    <text evidence="3">The sequence shown here is derived from an EMBL/GenBank/DDBJ whole genome shotgun (WGS) entry which is preliminary data.</text>
</comment>
<feature type="transmembrane region" description="Helical" evidence="1">
    <location>
        <begin position="158"/>
        <end position="181"/>
    </location>
</feature>
<protein>
    <submittedName>
        <fullName evidence="3">Zinc-ribbon domain-containing protein</fullName>
    </submittedName>
</protein>
<dbReference type="GO" id="GO:0016020">
    <property type="term" value="C:membrane"/>
    <property type="evidence" value="ECO:0007669"/>
    <property type="project" value="InterPro"/>
</dbReference>
<evidence type="ECO:0000313" key="3">
    <source>
        <dbReference type="EMBL" id="HIX02200.1"/>
    </source>
</evidence>
<dbReference type="EMBL" id="DXFP01000052">
    <property type="protein sequence ID" value="HIX02200.1"/>
    <property type="molecule type" value="Genomic_DNA"/>
</dbReference>
<feature type="transmembrane region" description="Helical" evidence="1">
    <location>
        <begin position="226"/>
        <end position="247"/>
    </location>
</feature>
<evidence type="ECO:0000313" key="4">
    <source>
        <dbReference type="Proteomes" id="UP000823963"/>
    </source>
</evidence>
<reference evidence="3" key="1">
    <citation type="journal article" date="2021" name="PeerJ">
        <title>Extensive microbial diversity within the chicken gut microbiome revealed by metagenomics and culture.</title>
        <authorList>
            <person name="Gilroy R."/>
            <person name="Ravi A."/>
            <person name="Getino M."/>
            <person name="Pursley I."/>
            <person name="Horton D.L."/>
            <person name="Alikhan N.F."/>
            <person name="Baker D."/>
            <person name="Gharbi K."/>
            <person name="Hall N."/>
            <person name="Watson M."/>
            <person name="Adriaenssens E.M."/>
            <person name="Foster-Nyarko E."/>
            <person name="Jarju S."/>
            <person name="Secka A."/>
            <person name="Antonio M."/>
            <person name="Oren A."/>
            <person name="Chaudhuri R.R."/>
            <person name="La Ragione R."/>
            <person name="Hildebrand F."/>
            <person name="Pallen M.J."/>
        </authorList>
    </citation>
    <scope>NUCLEOTIDE SEQUENCE</scope>
    <source>
        <strain evidence="3">6627</strain>
    </source>
</reference>
<organism evidence="3 4">
    <name type="scientific">Candidatus Ligilactobacillus excrementigallinarum</name>
    <dbReference type="NCBI Taxonomy" id="2838641"/>
    <lineage>
        <taxon>Bacteria</taxon>
        <taxon>Bacillati</taxon>
        <taxon>Bacillota</taxon>
        <taxon>Bacilli</taxon>
        <taxon>Lactobacillales</taxon>
        <taxon>Lactobacillaceae</taxon>
        <taxon>Ligilactobacillus</taxon>
    </lineage>
</organism>
<dbReference type="Pfam" id="PF12773">
    <property type="entry name" value="DZR"/>
    <property type="match status" value="1"/>
</dbReference>
<keyword evidence="1" id="KW-0812">Transmembrane</keyword>
<evidence type="ECO:0000259" key="2">
    <source>
        <dbReference type="Pfam" id="PF12773"/>
    </source>
</evidence>
<keyword evidence="1" id="KW-1133">Transmembrane helix</keyword>
<name>A0A9D2AAW3_9LACO</name>
<accession>A0A9D2AAW3</accession>
<dbReference type="Pfam" id="PF05656">
    <property type="entry name" value="DUF805"/>
    <property type="match status" value="1"/>
</dbReference>